<dbReference type="Pfam" id="PF00023">
    <property type="entry name" value="Ank"/>
    <property type="match status" value="1"/>
</dbReference>
<keyword evidence="1" id="KW-0677">Repeat</keyword>
<feature type="repeat" description="ANK" evidence="3">
    <location>
        <begin position="447"/>
        <end position="479"/>
    </location>
</feature>
<dbReference type="AlphaFoldDB" id="A0A9P1MAA5"/>
<dbReference type="OrthoDB" id="5596414at2759"/>
<keyword evidence="2 3" id="KW-0040">ANK repeat</keyword>
<dbReference type="EMBL" id="CALLCH030000012">
    <property type="protein sequence ID" value="CAI4215575.1"/>
    <property type="molecule type" value="Genomic_DNA"/>
</dbReference>
<dbReference type="Gene3D" id="1.25.40.20">
    <property type="entry name" value="Ankyrin repeat-containing domain"/>
    <property type="match status" value="3"/>
</dbReference>
<dbReference type="Pfam" id="PF13637">
    <property type="entry name" value="Ank_4"/>
    <property type="match status" value="1"/>
</dbReference>
<dbReference type="PANTHER" id="PTHR24166:SF48">
    <property type="entry name" value="PROTEIN VAPYRIN"/>
    <property type="match status" value="1"/>
</dbReference>
<dbReference type="PROSITE" id="PS50088">
    <property type="entry name" value="ANK_REPEAT"/>
    <property type="match status" value="2"/>
</dbReference>
<dbReference type="Pfam" id="PF12796">
    <property type="entry name" value="Ank_2"/>
    <property type="match status" value="1"/>
</dbReference>
<feature type="repeat" description="ANK" evidence="3">
    <location>
        <begin position="101"/>
        <end position="133"/>
    </location>
</feature>
<dbReference type="InterPro" id="IPR036770">
    <property type="entry name" value="Ankyrin_rpt-contain_sf"/>
</dbReference>
<dbReference type="InterPro" id="IPR002110">
    <property type="entry name" value="Ankyrin_rpt"/>
</dbReference>
<evidence type="ECO:0000313" key="4">
    <source>
        <dbReference type="EMBL" id="CAI4215575.1"/>
    </source>
</evidence>
<evidence type="ECO:0008006" key="6">
    <source>
        <dbReference type="Google" id="ProtNLM"/>
    </source>
</evidence>
<name>A0A9P1MAA5_9PEZI</name>
<evidence type="ECO:0000256" key="1">
    <source>
        <dbReference type="ARBA" id="ARBA00022737"/>
    </source>
</evidence>
<dbReference type="PROSITE" id="PS50297">
    <property type="entry name" value="ANK_REP_REGION"/>
    <property type="match status" value="2"/>
</dbReference>
<protein>
    <recommendedName>
        <fullName evidence="6">Ankyrin</fullName>
    </recommendedName>
</protein>
<dbReference type="SMART" id="SM00248">
    <property type="entry name" value="ANK"/>
    <property type="match status" value="5"/>
</dbReference>
<accession>A0A9P1MAA5</accession>
<evidence type="ECO:0000256" key="2">
    <source>
        <dbReference type="ARBA" id="ARBA00023043"/>
    </source>
</evidence>
<keyword evidence="5" id="KW-1185">Reference proteome</keyword>
<evidence type="ECO:0000313" key="5">
    <source>
        <dbReference type="Proteomes" id="UP000838763"/>
    </source>
</evidence>
<comment type="caution">
    <text evidence="4">The sequence shown here is derived from an EMBL/GenBank/DDBJ whole genome shotgun (WGS) entry which is preliminary data.</text>
</comment>
<reference evidence="4" key="1">
    <citation type="submission" date="2022-11" db="EMBL/GenBank/DDBJ databases">
        <authorList>
            <person name="Scott C."/>
            <person name="Bruce N."/>
        </authorList>
    </citation>
    <scope>NUCLEOTIDE SEQUENCE</scope>
</reference>
<dbReference type="InterPro" id="IPR050889">
    <property type="entry name" value="Dendritic_Spine_Reg/Scaffold"/>
</dbReference>
<gene>
    <name evidence="4" type="ORF">PPNO1_LOCUS5282</name>
</gene>
<proteinExistence type="predicted"/>
<sequence length="535" mass="58702">MDRLPPELLLEIISHLVPSEDHKCVPGCPYISRLRSLASTSRLLHQLATPQLYIHDATYAGRAILHGAVTGSATIIALSQAWGGDINRSGLLRLPGYHETATGTPLLVAVKEGHLSVAKYLVRHGANLNKVGMNLCNCQHSDYPYWPASPWTSLHLALCQEHSELAEFLVAAGAQFCVSREELGIGPDGRHFRRGNQVVVRSSTGVHLIDEVAKRANLRVLKFLVQHCEGKLRIDQYSADSTTPLHHAACITDNLRELEMIRTLLDHGALLYPSNYVPGRLVGPLPFDRAFLDWVKRFDRSSKHVLPGRGHPYSQLLAFLKYMKEGGRDHLRPLMARILELWMDRGPARLDSAWSLLYQAFGLFDTKAPEPGVIREWVLRSIRSPKLEPLGPMSVVDVLEFIPKLGFSLTLLEPVNELFLEAGALALRDECVWFLKNGADINARTGDGRTALHLAARSGDLDQLEMLLSWGADAEARDRGGHAGAHGGAVRSARGHGDADQVWGGRGVDALAGLGAGSGECAAYEMLLGMKRGLF</sequence>
<dbReference type="Proteomes" id="UP000838763">
    <property type="component" value="Unassembled WGS sequence"/>
</dbReference>
<dbReference type="PANTHER" id="PTHR24166">
    <property type="entry name" value="ROLLING PEBBLES, ISOFORM B"/>
    <property type="match status" value="1"/>
</dbReference>
<organism evidence="4 5">
    <name type="scientific">Parascedosporium putredinis</name>
    <dbReference type="NCBI Taxonomy" id="1442378"/>
    <lineage>
        <taxon>Eukaryota</taxon>
        <taxon>Fungi</taxon>
        <taxon>Dikarya</taxon>
        <taxon>Ascomycota</taxon>
        <taxon>Pezizomycotina</taxon>
        <taxon>Sordariomycetes</taxon>
        <taxon>Hypocreomycetidae</taxon>
        <taxon>Microascales</taxon>
        <taxon>Microascaceae</taxon>
        <taxon>Parascedosporium</taxon>
    </lineage>
</organism>
<dbReference type="SUPFAM" id="SSF48403">
    <property type="entry name" value="Ankyrin repeat"/>
    <property type="match status" value="2"/>
</dbReference>
<evidence type="ECO:0000256" key="3">
    <source>
        <dbReference type="PROSITE-ProRule" id="PRU00023"/>
    </source>
</evidence>